<keyword evidence="2" id="KW-1133">Transmembrane helix</keyword>
<evidence type="ECO:0000313" key="5">
    <source>
        <dbReference type="Proteomes" id="UP000316621"/>
    </source>
</evidence>
<feature type="transmembrane region" description="Helical" evidence="2">
    <location>
        <begin position="34"/>
        <end position="54"/>
    </location>
</feature>
<dbReference type="UniPathway" id="UPA00143"/>
<name>A0A4Y7KZ78_PAPSO</name>
<evidence type="ECO:0000256" key="1">
    <source>
        <dbReference type="PROSITE-ProRule" id="PRU00175"/>
    </source>
</evidence>
<dbReference type="PROSITE" id="PS50089">
    <property type="entry name" value="ZF_RING_2"/>
    <property type="match status" value="1"/>
</dbReference>
<keyword evidence="1" id="KW-0863">Zinc-finger</keyword>
<proteinExistence type="predicted"/>
<dbReference type="SUPFAM" id="SSF57850">
    <property type="entry name" value="RING/U-box"/>
    <property type="match status" value="1"/>
</dbReference>
<keyword evidence="1" id="KW-0479">Metal-binding</keyword>
<evidence type="ECO:0000256" key="2">
    <source>
        <dbReference type="SAM" id="Phobius"/>
    </source>
</evidence>
<accession>A0A4Y7KZ78</accession>
<dbReference type="GO" id="GO:0008270">
    <property type="term" value="F:zinc ion binding"/>
    <property type="evidence" value="ECO:0007669"/>
    <property type="project" value="UniProtKB-KW"/>
</dbReference>
<dbReference type="OMA" id="NMIHSHT"/>
<evidence type="ECO:0000259" key="3">
    <source>
        <dbReference type="PROSITE" id="PS50089"/>
    </source>
</evidence>
<organism evidence="4 5">
    <name type="scientific">Papaver somniferum</name>
    <name type="common">Opium poppy</name>
    <dbReference type="NCBI Taxonomy" id="3469"/>
    <lineage>
        <taxon>Eukaryota</taxon>
        <taxon>Viridiplantae</taxon>
        <taxon>Streptophyta</taxon>
        <taxon>Embryophyta</taxon>
        <taxon>Tracheophyta</taxon>
        <taxon>Spermatophyta</taxon>
        <taxon>Magnoliopsida</taxon>
        <taxon>Ranunculales</taxon>
        <taxon>Papaveraceae</taxon>
        <taxon>Papaveroideae</taxon>
        <taxon>Papaver</taxon>
    </lineage>
</organism>
<keyword evidence="5" id="KW-1185">Reference proteome</keyword>
<dbReference type="InterPro" id="IPR013083">
    <property type="entry name" value="Znf_RING/FYVE/PHD"/>
</dbReference>
<sequence>MAAAASHHEEISHPFHWHYADMDDKNFQVHGRSLLFIIIIFSLLLILCLLCLYARWPYRYRRSSISFPTTTTTAMATINTTLHPDPPCGNSLSGLDQDTINSFPVILHRSGDPNSAETQCFICLSVLEDEDKVKVLPGCNHCYHLECVDKWLSTQSSCPLCRASLVVKKSLPEAITLP</sequence>
<reference evidence="4 5" key="1">
    <citation type="journal article" date="2018" name="Science">
        <title>The opium poppy genome and morphinan production.</title>
        <authorList>
            <person name="Guo L."/>
            <person name="Winzer T."/>
            <person name="Yang X."/>
            <person name="Li Y."/>
            <person name="Ning Z."/>
            <person name="He Z."/>
            <person name="Teodor R."/>
            <person name="Lu Y."/>
            <person name="Bowser T.A."/>
            <person name="Graham I.A."/>
            <person name="Ye K."/>
        </authorList>
    </citation>
    <scope>NUCLEOTIDE SEQUENCE [LARGE SCALE GENOMIC DNA]</scope>
    <source>
        <strain evidence="5">cv. HN1</strain>
        <tissue evidence="4">Leaves</tissue>
    </source>
</reference>
<gene>
    <name evidence="4" type="ORF">C5167_002311</name>
</gene>
<dbReference type="PANTHER" id="PTHR45676">
    <property type="entry name" value="RING-H2 FINGER PROTEIN ATL51-RELATED"/>
    <property type="match status" value="1"/>
</dbReference>
<dbReference type="AlphaFoldDB" id="A0A4Y7KZ78"/>
<dbReference type="Proteomes" id="UP000316621">
    <property type="component" value="Chromosome 9"/>
</dbReference>
<dbReference type="InterPro" id="IPR001841">
    <property type="entry name" value="Znf_RING"/>
</dbReference>
<dbReference type="GO" id="GO:0016567">
    <property type="term" value="P:protein ubiquitination"/>
    <property type="evidence" value="ECO:0007669"/>
    <property type="project" value="UniProtKB-UniPathway"/>
</dbReference>
<keyword evidence="1" id="KW-0862">Zinc</keyword>
<dbReference type="SMART" id="SM00184">
    <property type="entry name" value="RING"/>
    <property type="match status" value="1"/>
</dbReference>
<dbReference type="EMBL" id="CM010723">
    <property type="protein sequence ID" value="RZC78077.1"/>
    <property type="molecule type" value="Genomic_DNA"/>
</dbReference>
<keyword evidence="2" id="KW-0812">Transmembrane</keyword>
<dbReference type="PANTHER" id="PTHR45676:SF41">
    <property type="entry name" value="RING-H2 FINGER PROTEIN ATL66"/>
    <property type="match status" value="1"/>
</dbReference>
<dbReference type="Gene3D" id="3.30.40.10">
    <property type="entry name" value="Zinc/RING finger domain, C3HC4 (zinc finger)"/>
    <property type="match status" value="1"/>
</dbReference>
<feature type="domain" description="RING-type" evidence="3">
    <location>
        <begin position="120"/>
        <end position="162"/>
    </location>
</feature>
<evidence type="ECO:0000313" key="4">
    <source>
        <dbReference type="EMBL" id="RZC78077.1"/>
    </source>
</evidence>
<dbReference type="Pfam" id="PF13639">
    <property type="entry name" value="zf-RING_2"/>
    <property type="match status" value="1"/>
</dbReference>
<dbReference type="Gramene" id="RZC78077">
    <property type="protein sequence ID" value="RZC78077"/>
    <property type="gene ID" value="C5167_002311"/>
</dbReference>
<keyword evidence="2" id="KW-0472">Membrane</keyword>
<protein>
    <recommendedName>
        <fullName evidence="3">RING-type domain-containing protein</fullName>
    </recommendedName>
</protein>